<keyword evidence="1" id="KW-0472">Membrane</keyword>
<evidence type="ECO:0000256" key="1">
    <source>
        <dbReference type="SAM" id="Phobius"/>
    </source>
</evidence>
<dbReference type="KEGG" id="lem:LEN_2056"/>
<dbReference type="RefSeq" id="WP_145960030.1">
    <property type="nucleotide sequence ID" value="NZ_AP014940.1"/>
</dbReference>
<reference evidence="2 3" key="1">
    <citation type="journal article" date="2017" name="DNA Res.">
        <title>Complete genome sequence and expression profile of the commercial lytic enzyme producer Lysobacter enzymogenes M497-1.</title>
        <authorList>
            <person name="Takami H."/>
            <person name="Toyoda A."/>
            <person name="Uchiyama I."/>
            <person name="Itoh T."/>
            <person name="Takaki Y."/>
            <person name="Arai W."/>
            <person name="Nishi S."/>
            <person name="Kawai M."/>
            <person name="Shinya K."/>
            <person name="Ikeda H."/>
        </authorList>
    </citation>
    <scope>NUCLEOTIDE SEQUENCE [LARGE SCALE GENOMIC DNA]</scope>
    <source>
        <strain evidence="2 3">M497-1</strain>
    </source>
</reference>
<organism evidence="2 3">
    <name type="scientific">Lysobacter enzymogenes</name>
    <dbReference type="NCBI Taxonomy" id="69"/>
    <lineage>
        <taxon>Bacteria</taxon>
        <taxon>Pseudomonadati</taxon>
        <taxon>Pseudomonadota</taxon>
        <taxon>Gammaproteobacteria</taxon>
        <taxon>Lysobacterales</taxon>
        <taxon>Lysobacteraceae</taxon>
        <taxon>Lysobacter</taxon>
    </lineage>
</organism>
<gene>
    <name evidence="2" type="ORF">LEN_2056</name>
</gene>
<dbReference type="EMBL" id="AP014940">
    <property type="protein sequence ID" value="BAV97543.1"/>
    <property type="molecule type" value="Genomic_DNA"/>
</dbReference>
<accession>A0AAU9AIA2</accession>
<dbReference type="GeneID" id="83066701"/>
<dbReference type="AlphaFoldDB" id="A0AAU9AIA2"/>
<keyword evidence="1" id="KW-1133">Transmembrane helix</keyword>
<keyword evidence="1" id="KW-0812">Transmembrane</keyword>
<sequence length="149" mass="16769">MSFWDGLGKAIEVLADVGTIIASGIAIWLFATKQSELRALIRAITNFVQQSSLAELRLKIETLGDLHAANETHRDEIVEVFHDICGQIDGNPILRHRLQDLSSRMRQATGNARRPITEPLKRSLVSELRESLRHLDANNYTEAVEELNK</sequence>
<evidence type="ECO:0000313" key="2">
    <source>
        <dbReference type="EMBL" id="BAV97543.1"/>
    </source>
</evidence>
<feature type="transmembrane region" description="Helical" evidence="1">
    <location>
        <begin position="13"/>
        <end position="31"/>
    </location>
</feature>
<evidence type="ECO:0000313" key="3">
    <source>
        <dbReference type="Proteomes" id="UP000218824"/>
    </source>
</evidence>
<name>A0AAU9AIA2_LYSEN</name>
<dbReference type="Proteomes" id="UP000218824">
    <property type="component" value="Chromosome"/>
</dbReference>
<proteinExistence type="predicted"/>
<protein>
    <submittedName>
        <fullName evidence="2">Uncharacterized protein</fullName>
    </submittedName>
</protein>